<proteinExistence type="predicted"/>
<name>A0ABR0KCW8_9EURO</name>
<dbReference type="EMBL" id="JAVRRG010000041">
    <property type="protein sequence ID" value="KAK5093626.1"/>
    <property type="molecule type" value="Genomic_DNA"/>
</dbReference>
<accession>A0ABR0KCW8</accession>
<evidence type="ECO:0000313" key="3">
    <source>
        <dbReference type="Proteomes" id="UP001345013"/>
    </source>
</evidence>
<evidence type="ECO:0008006" key="4">
    <source>
        <dbReference type="Google" id="ProtNLM"/>
    </source>
</evidence>
<protein>
    <recommendedName>
        <fullName evidence="4">RRM domain-containing protein</fullName>
    </recommendedName>
</protein>
<evidence type="ECO:0000256" key="1">
    <source>
        <dbReference type="SAM" id="MobiDB-lite"/>
    </source>
</evidence>
<evidence type="ECO:0000313" key="2">
    <source>
        <dbReference type="EMBL" id="KAK5093626.1"/>
    </source>
</evidence>
<feature type="region of interest" description="Disordered" evidence="1">
    <location>
        <begin position="294"/>
        <end position="322"/>
    </location>
</feature>
<comment type="caution">
    <text evidence="2">The sequence shown here is derived from an EMBL/GenBank/DDBJ whole genome shotgun (WGS) entry which is preliminary data.</text>
</comment>
<organism evidence="2 3">
    <name type="scientific">Lithohypha guttulata</name>
    <dbReference type="NCBI Taxonomy" id="1690604"/>
    <lineage>
        <taxon>Eukaryota</taxon>
        <taxon>Fungi</taxon>
        <taxon>Dikarya</taxon>
        <taxon>Ascomycota</taxon>
        <taxon>Pezizomycotina</taxon>
        <taxon>Eurotiomycetes</taxon>
        <taxon>Chaetothyriomycetidae</taxon>
        <taxon>Chaetothyriales</taxon>
        <taxon>Trichomeriaceae</taxon>
        <taxon>Lithohypha</taxon>
    </lineage>
</organism>
<feature type="region of interest" description="Disordered" evidence="1">
    <location>
        <begin position="337"/>
        <end position="371"/>
    </location>
</feature>
<dbReference type="Proteomes" id="UP001345013">
    <property type="component" value="Unassembled WGS sequence"/>
</dbReference>
<keyword evidence="3" id="KW-1185">Reference proteome</keyword>
<sequence>MERQDLTQAQLGSFKFTPVDEAVYHAPQPGPHPLLLQQYNESLHNAGFDRQFTSPDIAADPSFFNHKIRPSLDISRLRLGPAAVRAAVESASSSPQKRFGRSSQSFMRPNAQAFHPQTLGFSESDSLPSMYLSEGSSGLMGDEGIQAFSNTNTSLLRALESEQEAHRSTKSQFEQESNARCEAEAETRRLAEHNKGLLNSIKLLQSTVKHMTQKENLPTTPVKEIVSSAVKLDVTQADNAGANNSILYDVLSNYKVLHKTVTDGEETTSVINLDLLSTPDSKDKSDRAHIQRTLRRQMGLSSDHEEEAGQNGNIDKKEAPLLPEIGEEPIEVFEMERNSTSVNDRQSQPDETPVTVSRARPQTPEQTAPSSDFVYDLPAAFLNKYGKKPADAPDALKLVAEARELPPPQTPRKAGLTVSSAVKARDIENDPKPPSRVVYMPDSPMINWKIDGRHMDELRGRPVETKFQSHFTEHPIRYVPRMSDENIFRTVMIDFIPFGTPYCDVLAQIRGGTLESVQLYGPIGDATDFVTARVVYTDETGASKLYMRGQDPGIKINGKPVRVWQVIEPTYPKNKELEEAIYVHGHTRILIINAPVDNIQGLLKRKLRRQIEAGLVLDIGQTHDGVPIVEFTSIEEATKALHMFLEDREFSGSDFDFEDDYCAGRYPATEA</sequence>
<gene>
    <name evidence="2" type="ORF">LTR24_004180</name>
</gene>
<feature type="compositionally biased region" description="Polar residues" evidence="1">
    <location>
        <begin position="338"/>
        <end position="350"/>
    </location>
</feature>
<reference evidence="2 3" key="1">
    <citation type="submission" date="2023-08" db="EMBL/GenBank/DDBJ databases">
        <title>Black Yeasts Isolated from many extreme environments.</title>
        <authorList>
            <person name="Coleine C."/>
            <person name="Stajich J.E."/>
            <person name="Selbmann L."/>
        </authorList>
    </citation>
    <scope>NUCLEOTIDE SEQUENCE [LARGE SCALE GENOMIC DNA]</scope>
    <source>
        <strain evidence="2 3">CCFEE 5885</strain>
    </source>
</reference>